<accession>A0ABN9SUW9</accession>
<gene>
    <name evidence="2" type="ORF">PCOR1329_LOCUS32785</name>
</gene>
<evidence type="ECO:0000313" key="2">
    <source>
        <dbReference type="EMBL" id="CAK0836218.1"/>
    </source>
</evidence>
<reference evidence="2" key="1">
    <citation type="submission" date="2023-10" db="EMBL/GenBank/DDBJ databases">
        <authorList>
            <person name="Chen Y."/>
            <person name="Shah S."/>
            <person name="Dougan E. K."/>
            <person name="Thang M."/>
            <person name="Chan C."/>
        </authorList>
    </citation>
    <scope>NUCLEOTIDE SEQUENCE [LARGE SCALE GENOMIC DNA]</scope>
</reference>
<evidence type="ECO:0000313" key="3">
    <source>
        <dbReference type="Proteomes" id="UP001189429"/>
    </source>
</evidence>
<feature type="compositionally biased region" description="Basic residues" evidence="1">
    <location>
        <begin position="86"/>
        <end position="105"/>
    </location>
</feature>
<proteinExistence type="predicted"/>
<feature type="region of interest" description="Disordered" evidence="1">
    <location>
        <begin position="69"/>
        <end position="285"/>
    </location>
</feature>
<protein>
    <submittedName>
        <fullName evidence="2">Uncharacterized protein</fullName>
    </submittedName>
</protein>
<feature type="compositionally biased region" description="Basic residues" evidence="1">
    <location>
        <begin position="191"/>
        <end position="202"/>
    </location>
</feature>
<feature type="compositionally biased region" description="Low complexity" evidence="1">
    <location>
        <begin position="69"/>
        <end position="82"/>
    </location>
</feature>
<keyword evidence="3" id="KW-1185">Reference proteome</keyword>
<feature type="compositionally biased region" description="Basic residues" evidence="1">
    <location>
        <begin position="169"/>
        <end position="181"/>
    </location>
</feature>
<evidence type="ECO:0000256" key="1">
    <source>
        <dbReference type="SAM" id="MobiDB-lite"/>
    </source>
</evidence>
<dbReference type="EMBL" id="CAUYUJ010013447">
    <property type="protein sequence ID" value="CAK0836218.1"/>
    <property type="molecule type" value="Genomic_DNA"/>
</dbReference>
<sequence length="384" mass="40564">MAPRLAPLAWLLPAARRRGWLQESRSAAAGRGLPRGQRARRRPAAAEDVPVRLRLVRGPAVRERGHLHGAAGAALAPSGCGAHSRGGPRRRRPGAHLRPGRRSARPQRPGRQAEDARGFRRKVAGGAPERSGEGGAAPELGRPQAGGRCGGSREAAVGQLPPLGALQRAGRRRAGGRHPRARALPAELRPLGRRRPLHGGRRAAREGLRGPLRGGRAEGRAPARPPEGGGGGEGPPRHPELLQHGAVPAPAGPAGVPRGRPSRERHDCRGRRVARGGPRGAECHGRGAVGHHPAFRRVLLHVRLRHVRRRRLAAARGLEEAPAPGAVLLAGLALRMPRPCLPPLPPPACSPSSRRGFHLELGSNSSSFAQGRIDVHSQALIRGL</sequence>
<organism evidence="2 3">
    <name type="scientific">Prorocentrum cordatum</name>
    <dbReference type="NCBI Taxonomy" id="2364126"/>
    <lineage>
        <taxon>Eukaryota</taxon>
        <taxon>Sar</taxon>
        <taxon>Alveolata</taxon>
        <taxon>Dinophyceae</taxon>
        <taxon>Prorocentrales</taxon>
        <taxon>Prorocentraceae</taxon>
        <taxon>Prorocentrum</taxon>
    </lineage>
</organism>
<feature type="compositionally biased region" description="Low complexity" evidence="1">
    <location>
        <begin position="27"/>
        <end position="36"/>
    </location>
</feature>
<dbReference type="Proteomes" id="UP001189429">
    <property type="component" value="Unassembled WGS sequence"/>
</dbReference>
<name>A0ABN9SUW9_9DINO</name>
<comment type="caution">
    <text evidence="2">The sequence shown here is derived from an EMBL/GenBank/DDBJ whole genome shotgun (WGS) entry which is preliminary data.</text>
</comment>
<feature type="compositionally biased region" description="Low complexity" evidence="1">
    <location>
        <begin position="245"/>
        <end position="259"/>
    </location>
</feature>
<feature type="region of interest" description="Disordered" evidence="1">
    <location>
        <begin position="22"/>
        <end position="46"/>
    </location>
</feature>